<dbReference type="PANTHER" id="PTHR46238:SF8">
    <property type="entry name" value="ENDONUCLEASE_EXONUCLEASE_PHOSPHATASE DOMAIN-CONTAINING PROTEIN"/>
    <property type="match status" value="1"/>
</dbReference>
<name>A0A016TQ46_9BILA</name>
<evidence type="ECO:0000256" key="1">
    <source>
        <dbReference type="SAM" id="MobiDB-lite"/>
    </source>
</evidence>
<protein>
    <submittedName>
        <fullName evidence="2">Uncharacterized protein</fullName>
    </submittedName>
</protein>
<accession>A0A016TQ46</accession>
<dbReference type="EMBL" id="JARK01001421">
    <property type="protein sequence ID" value="EYC04866.1"/>
    <property type="molecule type" value="Genomic_DNA"/>
</dbReference>
<dbReference type="PANTHER" id="PTHR46238">
    <property type="entry name" value="REVERSE TRANSCRIPTASE DOMAIN-CONTAINING PROTEIN"/>
    <property type="match status" value="1"/>
</dbReference>
<reference evidence="3" key="1">
    <citation type="journal article" date="2015" name="Nat. Genet.">
        <title>The genome and transcriptome of the zoonotic hookworm Ancylostoma ceylanicum identify infection-specific gene families.</title>
        <authorList>
            <person name="Schwarz E.M."/>
            <person name="Hu Y."/>
            <person name="Antoshechkin I."/>
            <person name="Miller M.M."/>
            <person name="Sternberg P.W."/>
            <person name="Aroian R.V."/>
        </authorList>
    </citation>
    <scope>NUCLEOTIDE SEQUENCE</scope>
    <source>
        <strain evidence="3">HY135</strain>
    </source>
</reference>
<evidence type="ECO:0000313" key="3">
    <source>
        <dbReference type="Proteomes" id="UP000024635"/>
    </source>
</evidence>
<dbReference type="OrthoDB" id="5837425at2759"/>
<gene>
    <name evidence="2" type="primary">Acey_s0085.g1837</name>
    <name evidence="2" type="ORF">Y032_0085g1837</name>
</gene>
<keyword evidence="3" id="KW-1185">Reference proteome</keyword>
<organism evidence="2 3">
    <name type="scientific">Ancylostoma ceylanicum</name>
    <dbReference type="NCBI Taxonomy" id="53326"/>
    <lineage>
        <taxon>Eukaryota</taxon>
        <taxon>Metazoa</taxon>
        <taxon>Ecdysozoa</taxon>
        <taxon>Nematoda</taxon>
        <taxon>Chromadorea</taxon>
        <taxon>Rhabditida</taxon>
        <taxon>Rhabditina</taxon>
        <taxon>Rhabditomorpha</taxon>
        <taxon>Strongyloidea</taxon>
        <taxon>Ancylostomatidae</taxon>
        <taxon>Ancylostomatinae</taxon>
        <taxon>Ancylostoma</taxon>
    </lineage>
</organism>
<proteinExistence type="predicted"/>
<dbReference type="AlphaFoldDB" id="A0A016TQ46"/>
<evidence type="ECO:0000313" key="2">
    <source>
        <dbReference type="EMBL" id="EYC04866.1"/>
    </source>
</evidence>
<feature type="region of interest" description="Disordered" evidence="1">
    <location>
        <begin position="92"/>
        <end position="121"/>
    </location>
</feature>
<comment type="caution">
    <text evidence="2">The sequence shown here is derived from an EMBL/GenBank/DDBJ whole genome shotgun (WGS) entry which is preliminary data.</text>
</comment>
<sequence length="121" mass="14291">MLSTTEMRMLRWACGLTQRDKVPNEDIGTIMQTAPIQLKLRAQRLRWYGHVMRRPSLYPARQAMEMDVADKRLRGAPKKRWKDAVRKDMEEVGVTKDDPQNRALWRRRTNTADPATVRDKR</sequence>
<dbReference type="STRING" id="53326.A0A016TQ46"/>
<dbReference type="Proteomes" id="UP000024635">
    <property type="component" value="Unassembled WGS sequence"/>
</dbReference>